<protein>
    <submittedName>
        <fullName evidence="2">Uncharacterized protein</fullName>
    </submittedName>
</protein>
<reference evidence="2" key="1">
    <citation type="submission" date="2025-08" db="UniProtKB">
        <authorList>
            <consortium name="Ensembl"/>
        </authorList>
    </citation>
    <scope>IDENTIFICATION</scope>
</reference>
<dbReference type="Proteomes" id="UP000233160">
    <property type="component" value="Unassembled WGS sequence"/>
</dbReference>
<dbReference type="AlphaFoldDB" id="A0A2K6FES8"/>
<evidence type="ECO:0000256" key="1">
    <source>
        <dbReference type="SAM" id="MobiDB-lite"/>
    </source>
</evidence>
<dbReference type="GeneTree" id="ENSGT00910000147709"/>
<reference evidence="2" key="2">
    <citation type="submission" date="2025-09" db="UniProtKB">
        <authorList>
            <consortium name="Ensembl"/>
        </authorList>
    </citation>
    <scope>IDENTIFICATION</scope>
</reference>
<evidence type="ECO:0000313" key="3">
    <source>
        <dbReference type="Proteomes" id="UP000233160"/>
    </source>
</evidence>
<dbReference type="Ensembl" id="ENSPCOT00000023122.1">
    <property type="protein sequence ID" value="ENSPCOP00000012521.1"/>
    <property type="gene ID" value="ENSPCOG00000017849.1"/>
</dbReference>
<proteinExistence type="predicted"/>
<keyword evidence="3" id="KW-1185">Reference proteome</keyword>
<name>A0A2K6FES8_PROCO</name>
<sequence>MAQTQLWPCPTSSPSGRPSQDPNSQAGRPGPRAWVTPGSCTARWCYPAQLPVGSASRGECY</sequence>
<evidence type="ECO:0000313" key="2">
    <source>
        <dbReference type="Ensembl" id="ENSPCOP00000012521.1"/>
    </source>
</evidence>
<feature type="region of interest" description="Disordered" evidence="1">
    <location>
        <begin position="1"/>
        <end position="33"/>
    </location>
</feature>
<organism evidence="2 3">
    <name type="scientific">Propithecus coquereli</name>
    <name type="common">Coquerel's sifaka</name>
    <name type="synonym">Propithecus verreauxi coquereli</name>
    <dbReference type="NCBI Taxonomy" id="379532"/>
    <lineage>
        <taxon>Eukaryota</taxon>
        <taxon>Metazoa</taxon>
        <taxon>Chordata</taxon>
        <taxon>Craniata</taxon>
        <taxon>Vertebrata</taxon>
        <taxon>Euteleostomi</taxon>
        <taxon>Mammalia</taxon>
        <taxon>Eutheria</taxon>
        <taxon>Euarchontoglires</taxon>
        <taxon>Primates</taxon>
        <taxon>Strepsirrhini</taxon>
        <taxon>Lemuriformes</taxon>
        <taxon>Indriidae</taxon>
        <taxon>Propithecus</taxon>
    </lineage>
</organism>
<accession>A0A2K6FES8</accession>
<feature type="compositionally biased region" description="Polar residues" evidence="1">
    <location>
        <begin position="1"/>
        <end position="26"/>
    </location>
</feature>